<dbReference type="Proteomes" id="UP000193922">
    <property type="component" value="Unassembled WGS sequence"/>
</dbReference>
<evidence type="ECO:0000256" key="5">
    <source>
        <dbReference type="ARBA" id="ARBA00022801"/>
    </source>
</evidence>
<dbReference type="GO" id="GO:0016020">
    <property type="term" value="C:membrane"/>
    <property type="evidence" value="ECO:0007669"/>
    <property type="project" value="TreeGrafter"/>
</dbReference>
<dbReference type="EC" id="3.2.1.52" evidence="3"/>
<dbReference type="GeneID" id="63801271"/>
<comment type="catalytic activity">
    <reaction evidence="1">
        <text>Hydrolysis of terminal non-reducing N-acetyl-D-hexosamine residues in N-acetyl-beta-D-hexosaminides.</text>
        <dbReference type="EC" id="3.2.1.52"/>
    </reaction>
</comment>
<feature type="active site" description="Proton donor" evidence="8">
    <location>
        <position position="205"/>
    </location>
</feature>
<dbReference type="Gene3D" id="3.20.20.80">
    <property type="entry name" value="Glycosidases"/>
    <property type="match status" value="1"/>
</dbReference>
<evidence type="ECO:0000256" key="6">
    <source>
        <dbReference type="ARBA" id="ARBA00023180"/>
    </source>
</evidence>
<organism evidence="10 11">
    <name type="scientific">Linderina pennispora</name>
    <dbReference type="NCBI Taxonomy" id="61395"/>
    <lineage>
        <taxon>Eukaryota</taxon>
        <taxon>Fungi</taxon>
        <taxon>Fungi incertae sedis</taxon>
        <taxon>Zoopagomycota</taxon>
        <taxon>Kickxellomycotina</taxon>
        <taxon>Kickxellomycetes</taxon>
        <taxon>Kickxellales</taxon>
        <taxon>Kickxellaceae</taxon>
        <taxon>Linderina</taxon>
    </lineage>
</organism>
<comment type="caution">
    <text evidence="10">The sequence shown here is derived from an EMBL/GenBank/DDBJ whole genome shotgun (WGS) entry which is preliminary data.</text>
</comment>
<keyword evidence="7" id="KW-0326">Glycosidase</keyword>
<keyword evidence="4" id="KW-0732">Signal</keyword>
<dbReference type="PANTHER" id="PTHR22600:SF26">
    <property type="entry name" value="BETA-N-ACETYLHEXOSAMINIDASE"/>
    <property type="match status" value="1"/>
</dbReference>
<dbReference type="InterPro" id="IPR029018">
    <property type="entry name" value="Hex-like_dom2"/>
</dbReference>
<evidence type="ECO:0000256" key="2">
    <source>
        <dbReference type="ARBA" id="ARBA00006285"/>
    </source>
</evidence>
<proteinExistence type="inferred from homology"/>
<dbReference type="CDD" id="cd06562">
    <property type="entry name" value="GH20_HexA_HexB-like"/>
    <property type="match status" value="1"/>
</dbReference>
<dbReference type="Pfam" id="PF00728">
    <property type="entry name" value="Glyco_hydro_20"/>
    <property type="match status" value="1"/>
</dbReference>
<dbReference type="InterPro" id="IPR025705">
    <property type="entry name" value="Beta_hexosaminidase_sua/sub"/>
</dbReference>
<dbReference type="AlphaFoldDB" id="A0A1Y1W914"/>
<evidence type="ECO:0000313" key="10">
    <source>
        <dbReference type="EMBL" id="ORX70003.1"/>
    </source>
</evidence>
<dbReference type="GO" id="GO:0004563">
    <property type="term" value="F:beta-N-acetylhexosaminidase activity"/>
    <property type="evidence" value="ECO:0007669"/>
    <property type="project" value="UniProtKB-EC"/>
</dbReference>
<gene>
    <name evidence="10" type="ORF">DL89DRAFT_223104</name>
</gene>
<evidence type="ECO:0000256" key="7">
    <source>
        <dbReference type="ARBA" id="ARBA00023295"/>
    </source>
</evidence>
<dbReference type="PANTHER" id="PTHR22600">
    <property type="entry name" value="BETA-HEXOSAMINIDASE"/>
    <property type="match status" value="1"/>
</dbReference>
<dbReference type="GO" id="GO:0005975">
    <property type="term" value="P:carbohydrate metabolic process"/>
    <property type="evidence" value="ECO:0007669"/>
    <property type="project" value="InterPro"/>
</dbReference>
<comment type="similarity">
    <text evidence="2">Belongs to the glycosyl hydrolase 20 family.</text>
</comment>
<evidence type="ECO:0000256" key="4">
    <source>
        <dbReference type="ARBA" id="ARBA00022729"/>
    </source>
</evidence>
<dbReference type="SUPFAM" id="SSF55545">
    <property type="entry name" value="beta-N-acetylhexosaminidase-like domain"/>
    <property type="match status" value="1"/>
</dbReference>
<dbReference type="RefSeq" id="XP_040743641.1">
    <property type="nucleotide sequence ID" value="XM_040884623.1"/>
</dbReference>
<dbReference type="GO" id="GO:0030203">
    <property type="term" value="P:glycosaminoglycan metabolic process"/>
    <property type="evidence" value="ECO:0007669"/>
    <property type="project" value="TreeGrafter"/>
</dbReference>
<keyword evidence="6" id="KW-0325">Glycoprotein</keyword>
<dbReference type="EMBL" id="MCFD01000006">
    <property type="protein sequence ID" value="ORX70003.1"/>
    <property type="molecule type" value="Genomic_DNA"/>
</dbReference>
<dbReference type="PIRSF" id="PIRSF001093">
    <property type="entry name" value="B-hxosamndse_ab_euk"/>
    <property type="match status" value="1"/>
</dbReference>
<dbReference type="STRING" id="61395.A0A1Y1W914"/>
<evidence type="ECO:0000256" key="1">
    <source>
        <dbReference type="ARBA" id="ARBA00001231"/>
    </source>
</evidence>
<evidence type="ECO:0000313" key="11">
    <source>
        <dbReference type="Proteomes" id="UP000193922"/>
    </source>
</evidence>
<keyword evidence="11" id="KW-1185">Reference proteome</keyword>
<dbReference type="InterPro" id="IPR017853">
    <property type="entry name" value="GH"/>
</dbReference>
<dbReference type="InterPro" id="IPR015883">
    <property type="entry name" value="Glyco_hydro_20_cat"/>
</dbReference>
<reference evidence="10 11" key="1">
    <citation type="submission" date="2016-07" db="EMBL/GenBank/DDBJ databases">
        <title>Pervasive Adenine N6-methylation of Active Genes in Fungi.</title>
        <authorList>
            <consortium name="DOE Joint Genome Institute"/>
            <person name="Mondo S.J."/>
            <person name="Dannebaum R.O."/>
            <person name="Kuo R.C."/>
            <person name="Labutti K."/>
            <person name="Haridas S."/>
            <person name="Kuo A."/>
            <person name="Salamov A."/>
            <person name="Ahrendt S.R."/>
            <person name="Lipzen A."/>
            <person name="Sullivan W."/>
            <person name="Andreopoulos W.B."/>
            <person name="Clum A."/>
            <person name="Lindquist E."/>
            <person name="Daum C."/>
            <person name="Ramamoorthy G.K."/>
            <person name="Gryganskyi A."/>
            <person name="Culley D."/>
            <person name="Magnuson J.K."/>
            <person name="James T.Y."/>
            <person name="O'Malley M.A."/>
            <person name="Stajich J.E."/>
            <person name="Spatafora J.W."/>
            <person name="Visel A."/>
            <person name="Grigoriev I.V."/>
        </authorList>
    </citation>
    <scope>NUCLEOTIDE SEQUENCE [LARGE SCALE GENOMIC DNA]</scope>
    <source>
        <strain evidence="10 11">ATCC 12442</strain>
    </source>
</reference>
<protein>
    <recommendedName>
        <fullName evidence="3">beta-N-acetylhexosaminidase</fullName>
        <ecNumber evidence="3">3.2.1.52</ecNumber>
    </recommendedName>
</protein>
<name>A0A1Y1W914_9FUNG</name>
<feature type="domain" description="Glycoside hydrolase family 20 catalytic" evidence="9">
    <location>
        <begin position="45"/>
        <end position="380"/>
    </location>
</feature>
<dbReference type="FunFam" id="3.20.20.80:FF:000063">
    <property type="entry name" value="Beta-hexosaminidase"/>
    <property type="match status" value="1"/>
</dbReference>
<sequence length="439" mass="49997">MASLKAKTPFGALRGLETFSQLVVANGQSRAIQKTPLHIEDRPFFPHRGILFDTSRNFYSVESILRTLDAMSYNKMNVFHWHIVDAQSWPVESKTFPELQKKGAYAADMTYSYADVKRIIQYAKERGIRVIPEFDVPGHTYIVGEVFPELMSCMNMQPNWDQYAAEPPSGQLNIAKPETVEFTNKLFKEYTELFTDNVFHLGGDEVNRKCWNEDPDVQKYLAAHPGEDVESLLVKWYAQVHDYLGSLNRTAFTWEETLFHSNYTPPMDTIVQTWIDEQSIPKTVAKGYRSIASPANYYYLDCGHGAWLSNWAAGNSWCDPFKTWMKIYSFDPLANITDPAQQKLVTGAEVAMWSEQSDEITIDKYLWPRAAAMAETAWSGKKDATGRVRTTEEVASRLHEQRFRMVGRGIGAEPMQPLWCARNPGHCNFPDADKAAVPA</sequence>
<evidence type="ECO:0000256" key="3">
    <source>
        <dbReference type="ARBA" id="ARBA00012663"/>
    </source>
</evidence>
<dbReference type="SUPFAM" id="SSF51445">
    <property type="entry name" value="(Trans)glycosidases"/>
    <property type="match status" value="1"/>
</dbReference>
<dbReference type="PRINTS" id="PR00738">
    <property type="entry name" value="GLHYDRLASE20"/>
</dbReference>
<evidence type="ECO:0000259" key="9">
    <source>
        <dbReference type="Pfam" id="PF00728"/>
    </source>
</evidence>
<keyword evidence="5 10" id="KW-0378">Hydrolase</keyword>
<dbReference type="Gene3D" id="3.30.379.10">
    <property type="entry name" value="Chitobiase/beta-hexosaminidase domain 2-like"/>
    <property type="match status" value="1"/>
</dbReference>
<accession>A0A1Y1W914</accession>
<dbReference type="OrthoDB" id="428480at2759"/>
<evidence type="ECO:0000256" key="8">
    <source>
        <dbReference type="PIRSR" id="PIRSR001093-1"/>
    </source>
</evidence>